<reference evidence="1 2" key="1">
    <citation type="journal article" date="2023" name="Life. Sci Alliance">
        <title>Evolutionary insights into 3D genome organization and epigenetic landscape of Vigna mungo.</title>
        <authorList>
            <person name="Junaid A."/>
            <person name="Singh B."/>
            <person name="Bhatia S."/>
        </authorList>
    </citation>
    <scope>NUCLEOTIDE SEQUENCE [LARGE SCALE GENOMIC DNA]</scope>
    <source>
        <strain evidence="1">Urdbean</strain>
    </source>
</reference>
<dbReference type="GO" id="GO:0030286">
    <property type="term" value="C:dynein complex"/>
    <property type="evidence" value="ECO:0007669"/>
    <property type="project" value="InterPro"/>
</dbReference>
<name>A0AAQ3N0E1_VIGMU</name>
<dbReference type="InterPro" id="IPR037177">
    <property type="entry name" value="DLC_sf"/>
</dbReference>
<dbReference type="AlphaFoldDB" id="A0AAQ3N0E1"/>
<dbReference type="SUPFAM" id="SSF54648">
    <property type="entry name" value="DLC"/>
    <property type="match status" value="1"/>
</dbReference>
<dbReference type="Proteomes" id="UP001374535">
    <property type="component" value="Chromosome 8"/>
</dbReference>
<accession>A0AAQ3N0E1</accession>
<dbReference type="GO" id="GO:0007017">
    <property type="term" value="P:microtubule-based process"/>
    <property type="evidence" value="ECO:0007669"/>
    <property type="project" value="InterPro"/>
</dbReference>
<sequence>MLEGKAVIEDTDMPLKMQIQAMASASEALDLYDVLDCTSIAAHIKKCNFSVTEFMVYWTDRSLTRSMVLDGSVWWDRVLGAFSPIPREPSCTLLWRLSIFSSSKELLLIISEYIFMVVNKSSSKGQYQEHS</sequence>
<evidence type="ECO:0000313" key="2">
    <source>
        <dbReference type="Proteomes" id="UP001374535"/>
    </source>
</evidence>
<dbReference type="InterPro" id="IPR001372">
    <property type="entry name" value="Dynein_light_chain_typ-1/2"/>
</dbReference>
<gene>
    <name evidence="1" type="ORF">V8G54_026440</name>
</gene>
<evidence type="ECO:0000313" key="1">
    <source>
        <dbReference type="EMBL" id="WVZ00371.1"/>
    </source>
</evidence>
<evidence type="ECO:0008006" key="3">
    <source>
        <dbReference type="Google" id="ProtNLM"/>
    </source>
</evidence>
<organism evidence="1 2">
    <name type="scientific">Vigna mungo</name>
    <name type="common">Black gram</name>
    <name type="synonym">Phaseolus mungo</name>
    <dbReference type="NCBI Taxonomy" id="3915"/>
    <lineage>
        <taxon>Eukaryota</taxon>
        <taxon>Viridiplantae</taxon>
        <taxon>Streptophyta</taxon>
        <taxon>Embryophyta</taxon>
        <taxon>Tracheophyta</taxon>
        <taxon>Spermatophyta</taxon>
        <taxon>Magnoliopsida</taxon>
        <taxon>eudicotyledons</taxon>
        <taxon>Gunneridae</taxon>
        <taxon>Pentapetalae</taxon>
        <taxon>rosids</taxon>
        <taxon>fabids</taxon>
        <taxon>Fabales</taxon>
        <taxon>Fabaceae</taxon>
        <taxon>Papilionoideae</taxon>
        <taxon>50 kb inversion clade</taxon>
        <taxon>NPAAA clade</taxon>
        <taxon>indigoferoid/millettioid clade</taxon>
        <taxon>Phaseoleae</taxon>
        <taxon>Vigna</taxon>
    </lineage>
</organism>
<dbReference type="SMART" id="SM01375">
    <property type="entry name" value="Dynein_light"/>
    <property type="match status" value="1"/>
</dbReference>
<keyword evidence="2" id="KW-1185">Reference proteome</keyword>
<dbReference type="EMBL" id="CP144693">
    <property type="protein sequence ID" value="WVZ00371.1"/>
    <property type="molecule type" value="Genomic_DNA"/>
</dbReference>
<dbReference type="Gene3D" id="3.30.740.10">
    <property type="entry name" value="Protein Inhibitor Of Neuronal Nitric Oxide Synthase"/>
    <property type="match status" value="1"/>
</dbReference>
<protein>
    <recommendedName>
        <fullName evidence="3">Dynein light chain</fullName>
    </recommendedName>
</protein>
<proteinExistence type="predicted"/>